<proteinExistence type="predicted"/>
<dbReference type="InParanoid" id="A0A395JMQ1"/>
<dbReference type="AlphaFoldDB" id="A0A395JMQ1"/>
<protein>
    <submittedName>
        <fullName evidence="1">Uncharacterized protein</fullName>
    </submittedName>
</protein>
<gene>
    <name evidence="1" type="ORF">DFR28_101294</name>
</gene>
<accession>A0A395JMQ1</accession>
<sequence>MLVSLNGAFSAITFYEHPSGSSFVDRMAAESNAANWPTQPLYVQTIFEAQVERLVVFRLLNTDSQLID</sequence>
<name>A0A395JMQ1_9GAMM</name>
<evidence type="ECO:0000313" key="2">
    <source>
        <dbReference type="Proteomes" id="UP000253083"/>
    </source>
</evidence>
<dbReference type="Proteomes" id="UP000253083">
    <property type="component" value="Unassembled WGS sequence"/>
</dbReference>
<organism evidence="1 2">
    <name type="scientific">Arenicella xantha</name>
    <dbReference type="NCBI Taxonomy" id="644221"/>
    <lineage>
        <taxon>Bacteria</taxon>
        <taxon>Pseudomonadati</taxon>
        <taxon>Pseudomonadota</taxon>
        <taxon>Gammaproteobacteria</taxon>
        <taxon>Arenicellales</taxon>
        <taxon>Arenicellaceae</taxon>
        <taxon>Arenicella</taxon>
    </lineage>
</organism>
<comment type="caution">
    <text evidence="1">The sequence shown here is derived from an EMBL/GenBank/DDBJ whole genome shotgun (WGS) entry which is preliminary data.</text>
</comment>
<keyword evidence="2" id="KW-1185">Reference proteome</keyword>
<evidence type="ECO:0000313" key="1">
    <source>
        <dbReference type="EMBL" id="RBP52910.1"/>
    </source>
</evidence>
<reference evidence="1 2" key="1">
    <citation type="submission" date="2018-06" db="EMBL/GenBank/DDBJ databases">
        <title>Genomic Encyclopedia of Type Strains, Phase IV (KMG-IV): sequencing the most valuable type-strain genomes for metagenomic binning, comparative biology and taxonomic classification.</title>
        <authorList>
            <person name="Goeker M."/>
        </authorList>
    </citation>
    <scope>NUCLEOTIDE SEQUENCE [LARGE SCALE GENOMIC DNA]</scope>
    <source>
        <strain evidence="1 2">DSM 24032</strain>
    </source>
</reference>
<dbReference type="EMBL" id="QNRT01000001">
    <property type="protein sequence ID" value="RBP52910.1"/>
    <property type="molecule type" value="Genomic_DNA"/>
</dbReference>